<dbReference type="RefSeq" id="XP_019019007.1">
    <property type="nucleotide sequence ID" value="XM_019160956.1"/>
</dbReference>
<dbReference type="Proteomes" id="UP000094455">
    <property type="component" value="Unassembled WGS sequence"/>
</dbReference>
<organism evidence="2 3">
    <name type="scientific">Pichia membranifaciens NRRL Y-2026</name>
    <dbReference type="NCBI Taxonomy" id="763406"/>
    <lineage>
        <taxon>Eukaryota</taxon>
        <taxon>Fungi</taxon>
        <taxon>Dikarya</taxon>
        <taxon>Ascomycota</taxon>
        <taxon>Saccharomycotina</taxon>
        <taxon>Pichiomycetes</taxon>
        <taxon>Pichiales</taxon>
        <taxon>Pichiaceae</taxon>
        <taxon>Pichia</taxon>
    </lineage>
</organism>
<name>A0A1E3NP75_9ASCO</name>
<evidence type="ECO:0000313" key="3">
    <source>
        <dbReference type="Proteomes" id="UP000094455"/>
    </source>
</evidence>
<keyword evidence="1" id="KW-0732">Signal</keyword>
<keyword evidence="3" id="KW-1185">Reference proteome</keyword>
<dbReference type="GeneID" id="30177643"/>
<accession>A0A1E3NP75</accession>
<evidence type="ECO:0000256" key="1">
    <source>
        <dbReference type="SAM" id="SignalP"/>
    </source>
</evidence>
<protein>
    <submittedName>
        <fullName evidence="2">Uncharacterized protein</fullName>
    </submittedName>
</protein>
<feature type="chain" id="PRO_5009133463" evidence="1">
    <location>
        <begin position="29"/>
        <end position="52"/>
    </location>
</feature>
<reference evidence="2 3" key="1">
    <citation type="journal article" date="2016" name="Proc. Natl. Acad. Sci. U.S.A.">
        <title>Comparative genomics of biotechnologically important yeasts.</title>
        <authorList>
            <person name="Riley R."/>
            <person name="Haridas S."/>
            <person name="Wolfe K.H."/>
            <person name="Lopes M.R."/>
            <person name="Hittinger C.T."/>
            <person name="Goeker M."/>
            <person name="Salamov A.A."/>
            <person name="Wisecaver J.H."/>
            <person name="Long T.M."/>
            <person name="Calvey C.H."/>
            <person name="Aerts A.L."/>
            <person name="Barry K.W."/>
            <person name="Choi C."/>
            <person name="Clum A."/>
            <person name="Coughlan A.Y."/>
            <person name="Deshpande S."/>
            <person name="Douglass A.P."/>
            <person name="Hanson S.J."/>
            <person name="Klenk H.-P."/>
            <person name="LaButti K.M."/>
            <person name="Lapidus A."/>
            <person name="Lindquist E.A."/>
            <person name="Lipzen A.M."/>
            <person name="Meier-Kolthoff J.P."/>
            <person name="Ohm R.A."/>
            <person name="Otillar R.P."/>
            <person name="Pangilinan J.L."/>
            <person name="Peng Y."/>
            <person name="Rokas A."/>
            <person name="Rosa C.A."/>
            <person name="Scheuner C."/>
            <person name="Sibirny A.A."/>
            <person name="Slot J.C."/>
            <person name="Stielow J.B."/>
            <person name="Sun H."/>
            <person name="Kurtzman C.P."/>
            <person name="Blackwell M."/>
            <person name="Grigoriev I.V."/>
            <person name="Jeffries T.W."/>
        </authorList>
    </citation>
    <scope>NUCLEOTIDE SEQUENCE [LARGE SCALE GENOMIC DNA]</scope>
    <source>
        <strain evidence="2 3">NRRL Y-2026</strain>
    </source>
</reference>
<feature type="signal peptide" evidence="1">
    <location>
        <begin position="1"/>
        <end position="28"/>
    </location>
</feature>
<proteinExistence type="predicted"/>
<sequence length="52" mass="5996">MSITRLLRWPLELYVLTGVLLHVRACDASSQRAHHAKRTYSAATLRSARDFR</sequence>
<gene>
    <name evidence="2" type="ORF">PICMEDRAFT_15769</name>
</gene>
<dbReference type="AlphaFoldDB" id="A0A1E3NP75"/>
<evidence type="ECO:0000313" key="2">
    <source>
        <dbReference type="EMBL" id="ODQ47894.1"/>
    </source>
</evidence>
<dbReference type="EMBL" id="KV454002">
    <property type="protein sequence ID" value="ODQ47894.1"/>
    <property type="molecule type" value="Genomic_DNA"/>
</dbReference>